<evidence type="ECO:0000313" key="2">
    <source>
        <dbReference type="EMBL" id="KAK3580529.1"/>
    </source>
</evidence>
<protein>
    <recommendedName>
        <fullName evidence="1">C2H2-type domain-containing protein</fullName>
    </recommendedName>
</protein>
<dbReference type="Proteomes" id="UP001195483">
    <property type="component" value="Unassembled WGS sequence"/>
</dbReference>
<evidence type="ECO:0000259" key="1">
    <source>
        <dbReference type="PROSITE" id="PS00028"/>
    </source>
</evidence>
<comment type="caution">
    <text evidence="2">The sequence shown here is derived from an EMBL/GenBank/DDBJ whole genome shotgun (WGS) entry which is preliminary data.</text>
</comment>
<feature type="domain" description="C2H2-type" evidence="1">
    <location>
        <begin position="9"/>
        <end position="31"/>
    </location>
</feature>
<proteinExistence type="predicted"/>
<gene>
    <name evidence="2" type="ORF">CHS0354_009483</name>
</gene>
<keyword evidence="3" id="KW-1185">Reference proteome</keyword>
<dbReference type="InterPro" id="IPR013087">
    <property type="entry name" value="Znf_C2H2_type"/>
</dbReference>
<sequence length="128" mass="14352">MFSIAVAKCWVCPAAFSRTWELKNHLAASPHSRLCVVFVWCTDEEKVFRKMVDLKQHVMQLHTEVVDDVPTDVFEEGNGIWMALHPKDYNQIVGATPKESSAAVQAGSVKCGIRSIFSVKMKDMPEAL</sequence>
<reference evidence="2" key="1">
    <citation type="journal article" date="2021" name="Genome Biol. Evol.">
        <title>A High-Quality Reference Genome for a Parasitic Bivalve with Doubly Uniparental Inheritance (Bivalvia: Unionida).</title>
        <authorList>
            <person name="Smith C.H."/>
        </authorList>
    </citation>
    <scope>NUCLEOTIDE SEQUENCE</scope>
    <source>
        <strain evidence="2">CHS0354</strain>
    </source>
</reference>
<dbReference type="AlphaFoldDB" id="A0AAE0VJT8"/>
<accession>A0AAE0VJT8</accession>
<evidence type="ECO:0000313" key="3">
    <source>
        <dbReference type="Proteomes" id="UP001195483"/>
    </source>
</evidence>
<dbReference type="PROSITE" id="PS00028">
    <property type="entry name" value="ZINC_FINGER_C2H2_1"/>
    <property type="match status" value="1"/>
</dbReference>
<organism evidence="2 3">
    <name type="scientific">Potamilus streckersoni</name>
    <dbReference type="NCBI Taxonomy" id="2493646"/>
    <lineage>
        <taxon>Eukaryota</taxon>
        <taxon>Metazoa</taxon>
        <taxon>Spiralia</taxon>
        <taxon>Lophotrochozoa</taxon>
        <taxon>Mollusca</taxon>
        <taxon>Bivalvia</taxon>
        <taxon>Autobranchia</taxon>
        <taxon>Heteroconchia</taxon>
        <taxon>Palaeoheterodonta</taxon>
        <taxon>Unionida</taxon>
        <taxon>Unionoidea</taxon>
        <taxon>Unionidae</taxon>
        <taxon>Ambleminae</taxon>
        <taxon>Lampsilini</taxon>
        <taxon>Potamilus</taxon>
    </lineage>
</organism>
<dbReference type="EMBL" id="JAEAOA010000612">
    <property type="protein sequence ID" value="KAK3580529.1"/>
    <property type="molecule type" value="Genomic_DNA"/>
</dbReference>
<dbReference type="Gene3D" id="3.30.160.60">
    <property type="entry name" value="Classic Zinc Finger"/>
    <property type="match status" value="1"/>
</dbReference>
<reference evidence="2" key="3">
    <citation type="submission" date="2023-05" db="EMBL/GenBank/DDBJ databases">
        <authorList>
            <person name="Smith C.H."/>
        </authorList>
    </citation>
    <scope>NUCLEOTIDE SEQUENCE</scope>
    <source>
        <strain evidence="2">CHS0354</strain>
        <tissue evidence="2">Mantle</tissue>
    </source>
</reference>
<name>A0AAE0VJT8_9BIVA</name>
<reference evidence="2" key="2">
    <citation type="journal article" date="2021" name="Genome Biol. Evol.">
        <title>Developing a high-quality reference genome for a parasitic bivalve with doubly uniparental inheritance (Bivalvia: Unionida).</title>
        <authorList>
            <person name="Smith C.H."/>
        </authorList>
    </citation>
    <scope>NUCLEOTIDE SEQUENCE</scope>
    <source>
        <strain evidence="2">CHS0354</strain>
        <tissue evidence="2">Mantle</tissue>
    </source>
</reference>